<evidence type="ECO:0000313" key="2">
    <source>
        <dbReference type="Proteomes" id="UP000256690"/>
    </source>
</evidence>
<accession>A0A3D8REE1</accession>
<dbReference type="GeneID" id="38117951"/>
<keyword evidence="2" id="KW-1185">Reference proteome</keyword>
<dbReference type="Proteomes" id="UP000256690">
    <property type="component" value="Unassembled WGS sequence"/>
</dbReference>
<dbReference type="EMBL" id="PVWQ01000009">
    <property type="protein sequence ID" value="RDW72409.1"/>
    <property type="molecule type" value="Genomic_DNA"/>
</dbReference>
<organism evidence="1 2">
    <name type="scientific">Aspergillus mulundensis</name>
    <dbReference type="NCBI Taxonomy" id="1810919"/>
    <lineage>
        <taxon>Eukaryota</taxon>
        <taxon>Fungi</taxon>
        <taxon>Dikarya</taxon>
        <taxon>Ascomycota</taxon>
        <taxon>Pezizomycotina</taxon>
        <taxon>Eurotiomycetes</taxon>
        <taxon>Eurotiomycetidae</taxon>
        <taxon>Eurotiales</taxon>
        <taxon>Aspergillaceae</taxon>
        <taxon>Aspergillus</taxon>
        <taxon>Aspergillus subgen. Nidulantes</taxon>
    </lineage>
</organism>
<protein>
    <submittedName>
        <fullName evidence="1">Uncharacterized protein</fullName>
    </submittedName>
</protein>
<gene>
    <name evidence="1" type="ORF">DSM5745_07581</name>
</gene>
<dbReference type="InterPro" id="IPR011044">
    <property type="entry name" value="Quino_amine_DH_bsu"/>
</dbReference>
<comment type="caution">
    <text evidence="1">The sequence shown here is derived from an EMBL/GenBank/DDBJ whole genome shotgun (WGS) entry which is preliminary data.</text>
</comment>
<proteinExistence type="predicted"/>
<dbReference type="SUPFAM" id="SSF50969">
    <property type="entry name" value="YVTN repeat-like/Quinoprotein amine dehydrogenase"/>
    <property type="match status" value="1"/>
</dbReference>
<sequence>MSLPPPPAPPQQITTQAIDESWLEVWRIDTGKPIQCVERGFGYIPHAPFALNHDGTRLVLSVGQSTAPSSGGNRSSDGVQEATMVEEWDLITGQHLYTHRLGVSYQIWEIGYSSDGSTIHFRARGAESQYQVKPGRYGYIIVWNPTFPSASTGTPQVHESVGQDAQLSLSTIRQAHGHALAEVDLAEDMKWVRFKNRYIMPLAAEFRPTLSKKYNTAKSGSKHMIAIQNMENNVINFTIDEETLGNCPRP</sequence>
<dbReference type="RefSeq" id="XP_026601629.1">
    <property type="nucleotide sequence ID" value="XM_026749597.1"/>
</dbReference>
<name>A0A3D8REE1_9EURO</name>
<reference evidence="1 2" key="1">
    <citation type="journal article" date="2018" name="IMA Fungus">
        <title>IMA Genome-F 9: Draft genome sequence of Annulohypoxylon stygium, Aspergillus mulundensis, Berkeleyomyces basicola (syn. Thielaviopsis basicola), Ceratocystis smalleyi, two Cercospora beticola strains, Coleophoma cylindrospora, Fusarium fracticaudum, Phialophora cf. hyalina, and Morchella septimelata.</title>
        <authorList>
            <person name="Wingfield B.D."/>
            <person name="Bills G.F."/>
            <person name="Dong Y."/>
            <person name="Huang W."/>
            <person name="Nel W.J."/>
            <person name="Swalarsk-Parry B.S."/>
            <person name="Vaghefi N."/>
            <person name="Wilken P.M."/>
            <person name="An Z."/>
            <person name="de Beer Z.W."/>
            <person name="De Vos L."/>
            <person name="Chen L."/>
            <person name="Duong T.A."/>
            <person name="Gao Y."/>
            <person name="Hammerbacher A."/>
            <person name="Kikkert J.R."/>
            <person name="Li Y."/>
            <person name="Li H."/>
            <person name="Li K."/>
            <person name="Li Q."/>
            <person name="Liu X."/>
            <person name="Ma X."/>
            <person name="Naidoo K."/>
            <person name="Pethybridge S.J."/>
            <person name="Sun J."/>
            <person name="Steenkamp E.T."/>
            <person name="van der Nest M.A."/>
            <person name="van Wyk S."/>
            <person name="Wingfield M.J."/>
            <person name="Xiong C."/>
            <person name="Yue Q."/>
            <person name="Zhang X."/>
        </authorList>
    </citation>
    <scope>NUCLEOTIDE SEQUENCE [LARGE SCALE GENOMIC DNA]</scope>
    <source>
        <strain evidence="1 2">DSM 5745</strain>
    </source>
</reference>
<dbReference type="AlphaFoldDB" id="A0A3D8REE1"/>
<evidence type="ECO:0000313" key="1">
    <source>
        <dbReference type="EMBL" id="RDW72409.1"/>
    </source>
</evidence>